<sequence length="182" mass="21471">MKTTQEFEKIYSNYWEKLYVFAYKMTGDSNLSKNIIQDVFTNLWERRAEINIISIENFLFRAVKNHILKFYRQQKHNPSVLDETLEKLTEETSEYASSDYAEFLTPLLEKLPEKRREILLMNKLQEMNIDQIAEELQLSKQTVKNQLSSALRQIRIELAQLSWLLLGLISGSFLLNVCLILS</sequence>
<proteinExistence type="inferred from homology"/>
<dbReference type="PANTHER" id="PTHR43133:SF46">
    <property type="entry name" value="RNA POLYMERASE SIGMA-70 FACTOR ECF SUBFAMILY"/>
    <property type="match status" value="1"/>
</dbReference>
<dbReference type="GO" id="GO:0006352">
    <property type="term" value="P:DNA-templated transcription initiation"/>
    <property type="evidence" value="ECO:0007669"/>
    <property type="project" value="InterPro"/>
</dbReference>
<gene>
    <name evidence="8" type="ORF">SAMN04487992_103129</name>
</gene>
<evidence type="ECO:0000256" key="5">
    <source>
        <dbReference type="SAM" id="Phobius"/>
    </source>
</evidence>
<dbReference type="InterPro" id="IPR013324">
    <property type="entry name" value="RNA_pol_sigma_r3/r4-like"/>
</dbReference>
<dbReference type="InterPro" id="IPR014327">
    <property type="entry name" value="RNA_pol_sigma70_bacteroid"/>
</dbReference>
<dbReference type="InterPro" id="IPR039425">
    <property type="entry name" value="RNA_pol_sigma-70-like"/>
</dbReference>
<dbReference type="Gene3D" id="1.10.10.10">
    <property type="entry name" value="Winged helix-like DNA-binding domain superfamily/Winged helix DNA-binding domain"/>
    <property type="match status" value="1"/>
</dbReference>
<dbReference type="InterPro" id="IPR014284">
    <property type="entry name" value="RNA_pol_sigma-70_dom"/>
</dbReference>
<dbReference type="PANTHER" id="PTHR43133">
    <property type="entry name" value="RNA POLYMERASE ECF-TYPE SIGMA FACTO"/>
    <property type="match status" value="1"/>
</dbReference>
<feature type="transmembrane region" description="Helical" evidence="5">
    <location>
        <begin position="161"/>
        <end position="181"/>
    </location>
</feature>
<organism evidence="8 9">
    <name type="scientific">Cellulophaga baltica</name>
    <dbReference type="NCBI Taxonomy" id="76594"/>
    <lineage>
        <taxon>Bacteria</taxon>
        <taxon>Pseudomonadati</taxon>
        <taxon>Bacteroidota</taxon>
        <taxon>Flavobacteriia</taxon>
        <taxon>Flavobacteriales</taxon>
        <taxon>Flavobacteriaceae</taxon>
        <taxon>Cellulophaga</taxon>
    </lineage>
</organism>
<comment type="similarity">
    <text evidence="1">Belongs to the sigma-70 factor family. ECF subfamily.</text>
</comment>
<evidence type="ECO:0000256" key="3">
    <source>
        <dbReference type="ARBA" id="ARBA00023082"/>
    </source>
</evidence>
<keyword evidence="3" id="KW-0731">Sigma factor</keyword>
<dbReference type="NCBIfam" id="TIGR02985">
    <property type="entry name" value="Sig70_bacteroi1"/>
    <property type="match status" value="1"/>
</dbReference>
<keyword evidence="4" id="KW-0804">Transcription</keyword>
<accession>A0A1G7F9V9</accession>
<dbReference type="RefSeq" id="WP_074537774.1">
    <property type="nucleotide sequence ID" value="NZ_FNBD01000003.1"/>
</dbReference>
<keyword evidence="5" id="KW-1133">Transmembrane helix</keyword>
<keyword evidence="9" id="KW-1185">Reference proteome</keyword>
<dbReference type="Pfam" id="PF08281">
    <property type="entry name" value="Sigma70_r4_2"/>
    <property type="match status" value="1"/>
</dbReference>
<dbReference type="eggNOG" id="COG1595">
    <property type="taxonomic scope" value="Bacteria"/>
</dbReference>
<protein>
    <submittedName>
        <fullName evidence="8">RNA polymerase sigma-70 factor, ECF subfamily</fullName>
    </submittedName>
</protein>
<dbReference type="GO" id="GO:0003677">
    <property type="term" value="F:DNA binding"/>
    <property type="evidence" value="ECO:0007669"/>
    <property type="project" value="InterPro"/>
</dbReference>
<dbReference type="InterPro" id="IPR007627">
    <property type="entry name" value="RNA_pol_sigma70_r2"/>
</dbReference>
<feature type="domain" description="RNA polymerase sigma factor 70 region 4 type 2" evidence="7">
    <location>
        <begin position="107"/>
        <end position="153"/>
    </location>
</feature>
<evidence type="ECO:0000259" key="6">
    <source>
        <dbReference type="Pfam" id="PF04542"/>
    </source>
</evidence>
<dbReference type="InterPro" id="IPR013325">
    <property type="entry name" value="RNA_pol_sigma_r2"/>
</dbReference>
<evidence type="ECO:0000256" key="4">
    <source>
        <dbReference type="ARBA" id="ARBA00023163"/>
    </source>
</evidence>
<evidence type="ECO:0000256" key="2">
    <source>
        <dbReference type="ARBA" id="ARBA00023015"/>
    </source>
</evidence>
<keyword evidence="2" id="KW-0805">Transcription regulation</keyword>
<evidence type="ECO:0000256" key="1">
    <source>
        <dbReference type="ARBA" id="ARBA00010641"/>
    </source>
</evidence>
<dbReference type="EMBL" id="FNBD01000003">
    <property type="protein sequence ID" value="SDE72728.1"/>
    <property type="molecule type" value="Genomic_DNA"/>
</dbReference>
<keyword evidence="5" id="KW-0472">Membrane</keyword>
<evidence type="ECO:0000313" key="8">
    <source>
        <dbReference type="EMBL" id="SDE72728.1"/>
    </source>
</evidence>
<evidence type="ECO:0000259" key="7">
    <source>
        <dbReference type="Pfam" id="PF08281"/>
    </source>
</evidence>
<dbReference type="Pfam" id="PF04542">
    <property type="entry name" value="Sigma70_r2"/>
    <property type="match status" value="1"/>
</dbReference>
<dbReference type="Gene3D" id="1.10.1740.10">
    <property type="match status" value="1"/>
</dbReference>
<dbReference type="InterPro" id="IPR013249">
    <property type="entry name" value="RNA_pol_sigma70_r4_t2"/>
</dbReference>
<dbReference type="GO" id="GO:0016987">
    <property type="term" value="F:sigma factor activity"/>
    <property type="evidence" value="ECO:0007669"/>
    <property type="project" value="UniProtKB-KW"/>
</dbReference>
<dbReference type="NCBIfam" id="TIGR02937">
    <property type="entry name" value="sigma70-ECF"/>
    <property type="match status" value="1"/>
</dbReference>
<feature type="domain" description="RNA polymerase sigma-70 region 2" evidence="6">
    <location>
        <begin position="12"/>
        <end position="75"/>
    </location>
</feature>
<keyword evidence="5" id="KW-0812">Transmembrane</keyword>
<dbReference type="Proteomes" id="UP000182114">
    <property type="component" value="Unassembled WGS sequence"/>
</dbReference>
<name>A0A1G7F9V9_9FLAO</name>
<dbReference type="InterPro" id="IPR036388">
    <property type="entry name" value="WH-like_DNA-bd_sf"/>
</dbReference>
<dbReference type="SUPFAM" id="SSF88946">
    <property type="entry name" value="Sigma2 domain of RNA polymerase sigma factors"/>
    <property type="match status" value="1"/>
</dbReference>
<evidence type="ECO:0000313" key="9">
    <source>
        <dbReference type="Proteomes" id="UP000182114"/>
    </source>
</evidence>
<dbReference type="SUPFAM" id="SSF88659">
    <property type="entry name" value="Sigma3 and sigma4 domains of RNA polymerase sigma factors"/>
    <property type="match status" value="1"/>
</dbReference>
<reference evidence="9" key="1">
    <citation type="submission" date="2016-10" db="EMBL/GenBank/DDBJ databases">
        <authorList>
            <person name="Varghese N."/>
            <person name="Submissions S."/>
        </authorList>
    </citation>
    <scope>NUCLEOTIDE SEQUENCE [LARGE SCALE GENOMIC DNA]</scope>
    <source>
        <strain evidence="9">DSM 24729</strain>
    </source>
</reference>
<dbReference type="AlphaFoldDB" id="A0A1G7F9V9"/>